<dbReference type="Proteomes" id="UP000694845">
    <property type="component" value="Unplaced"/>
</dbReference>
<comment type="similarity">
    <text evidence="2">Belongs to the glycosyltransferase 31 family.</text>
</comment>
<feature type="signal peptide" evidence="10">
    <location>
        <begin position="1"/>
        <end position="17"/>
    </location>
</feature>
<evidence type="ECO:0000313" key="12">
    <source>
        <dbReference type="Proteomes" id="UP000694845"/>
    </source>
</evidence>
<sequence length="514" mass="58663">MAAYIVPFVFLIAGVFAATFDPYFPRDLTVAEPEFEGHHATTGEDLVFIIRSQQESPHNQWAKQVKTDIEQQYRILNLGNPRVILLHQQYEISGVWTILPLLPKLKEDFGQASWLFFCEEQTRVSVHGLLQVLTRYDPQQEWFLGRALQDQTASVIHHYRFHDDPSQFSYPDFEAGWLISVGLLQRLAERWENEEHQMDFSIDVKHELSFYIWNDGNGTRLTALPALCAGNVEKNPHPRSDSEIRKALTKAIRDGPREDDGCVSAHPKGLPTCGKAVPKEDILFAVKTCKKFHKDRVPVVQQTWGKHTSHIVFVSDVPDDTIPTVASGVPNTERGHCGKLFAIFDMFNSKPEYLKYSWLVVADDDTILSVARVRALLSCYSARKVVFLGERYGYGHLKLGWGYDYLTGGSSMVFSRAGIQKLLATGCRCNKDEDPDDMIFGMCAKRHDMPITHSPLFHQARSTDYAIRFLQNQTPLSFHKHLHADPLTVYRDWFKKADEADSRIHGVQGEREEL</sequence>
<keyword evidence="8" id="KW-0472">Membrane</keyword>
<comment type="subcellular location">
    <subcellularLocation>
        <location evidence="9">Endomembrane system</location>
        <topology evidence="9">Single-pass membrane protein</topology>
    </subcellularLocation>
    <subcellularLocation>
        <location evidence="1">Membrane</location>
        <topology evidence="1">Single-pass type II membrane protein</topology>
    </subcellularLocation>
</comment>
<dbReference type="InterPro" id="IPR003378">
    <property type="entry name" value="Fringe-like_glycosylTrfase"/>
</dbReference>
<evidence type="ECO:0000256" key="9">
    <source>
        <dbReference type="ARBA" id="ARBA00037847"/>
    </source>
</evidence>
<keyword evidence="7" id="KW-1133">Transmembrane helix</keyword>
<dbReference type="SUPFAM" id="SSF53448">
    <property type="entry name" value="Nucleotide-diphospho-sugar transferases"/>
    <property type="match status" value="1"/>
</dbReference>
<dbReference type="PANTHER" id="PTHR10811">
    <property type="entry name" value="FRINGE-RELATED"/>
    <property type="match status" value="1"/>
</dbReference>
<keyword evidence="4" id="KW-0808">Transferase</keyword>
<evidence type="ECO:0000313" key="13">
    <source>
        <dbReference type="RefSeq" id="XP_022103723.1"/>
    </source>
</evidence>
<dbReference type="GeneID" id="110986279"/>
<keyword evidence="3" id="KW-0328">Glycosyltransferase</keyword>
<accession>A0A8B7ZDH1</accession>
<evidence type="ECO:0000256" key="10">
    <source>
        <dbReference type="SAM" id="SignalP"/>
    </source>
</evidence>
<dbReference type="KEGG" id="aplc:110986279"/>
<dbReference type="RefSeq" id="XP_022103723.1">
    <property type="nucleotide sequence ID" value="XM_022248031.1"/>
</dbReference>
<dbReference type="Pfam" id="PF02434">
    <property type="entry name" value="Fringe"/>
    <property type="match status" value="2"/>
</dbReference>
<name>A0A8B7ZDH1_ACAPL</name>
<feature type="domain" description="Fringe-like glycosyltransferase" evidence="11">
    <location>
        <begin position="112"/>
        <end position="198"/>
    </location>
</feature>
<evidence type="ECO:0000256" key="4">
    <source>
        <dbReference type="ARBA" id="ARBA00022679"/>
    </source>
</evidence>
<dbReference type="GO" id="GO:0012505">
    <property type="term" value="C:endomembrane system"/>
    <property type="evidence" value="ECO:0007669"/>
    <property type="project" value="UniProtKB-SubCell"/>
</dbReference>
<dbReference type="CTD" id="145173"/>
<dbReference type="OrthoDB" id="421979at2759"/>
<evidence type="ECO:0000256" key="6">
    <source>
        <dbReference type="ARBA" id="ARBA00022968"/>
    </source>
</evidence>
<keyword evidence="10" id="KW-0732">Signal</keyword>
<dbReference type="InterPro" id="IPR029044">
    <property type="entry name" value="Nucleotide-diphossugar_trans"/>
</dbReference>
<proteinExistence type="inferred from homology"/>
<dbReference type="AlphaFoldDB" id="A0A8B7ZDH1"/>
<evidence type="ECO:0000256" key="8">
    <source>
        <dbReference type="ARBA" id="ARBA00023136"/>
    </source>
</evidence>
<keyword evidence="12" id="KW-1185">Reference proteome</keyword>
<dbReference type="OMA" id="CATYPRF"/>
<dbReference type="GO" id="GO:0016757">
    <property type="term" value="F:glycosyltransferase activity"/>
    <property type="evidence" value="ECO:0007669"/>
    <property type="project" value="UniProtKB-KW"/>
</dbReference>
<reference evidence="13" key="1">
    <citation type="submission" date="2025-08" db="UniProtKB">
        <authorList>
            <consortium name="RefSeq"/>
        </authorList>
    </citation>
    <scope>IDENTIFICATION</scope>
</reference>
<protein>
    <submittedName>
        <fullName evidence="13">Beta-1,3-glucosyltransferase-like</fullName>
    </submittedName>
</protein>
<dbReference type="Gene3D" id="3.90.550.50">
    <property type="match status" value="2"/>
</dbReference>
<evidence type="ECO:0000256" key="2">
    <source>
        <dbReference type="ARBA" id="ARBA00008661"/>
    </source>
</evidence>
<evidence type="ECO:0000256" key="3">
    <source>
        <dbReference type="ARBA" id="ARBA00022676"/>
    </source>
</evidence>
<evidence type="ECO:0000256" key="1">
    <source>
        <dbReference type="ARBA" id="ARBA00004606"/>
    </source>
</evidence>
<feature type="chain" id="PRO_5034939155" evidence="10">
    <location>
        <begin position="18"/>
        <end position="514"/>
    </location>
</feature>
<keyword evidence="5" id="KW-0812">Transmembrane</keyword>
<dbReference type="GO" id="GO:0016020">
    <property type="term" value="C:membrane"/>
    <property type="evidence" value="ECO:0007669"/>
    <property type="project" value="UniProtKB-SubCell"/>
</dbReference>
<evidence type="ECO:0000259" key="11">
    <source>
        <dbReference type="Pfam" id="PF02434"/>
    </source>
</evidence>
<dbReference type="FunFam" id="3.90.550.50:FF:000008">
    <property type="entry name" value="Beta-1,3-glucosyltransferase"/>
    <property type="match status" value="1"/>
</dbReference>
<feature type="domain" description="Fringe-like glycosyltransferase" evidence="11">
    <location>
        <begin position="278"/>
        <end position="483"/>
    </location>
</feature>
<evidence type="ECO:0000256" key="5">
    <source>
        <dbReference type="ARBA" id="ARBA00022692"/>
    </source>
</evidence>
<gene>
    <name evidence="13" type="primary">LOC110986279</name>
</gene>
<keyword evidence="6" id="KW-0735">Signal-anchor</keyword>
<organism evidence="12 13">
    <name type="scientific">Acanthaster planci</name>
    <name type="common">Crown-of-thorns starfish</name>
    <dbReference type="NCBI Taxonomy" id="133434"/>
    <lineage>
        <taxon>Eukaryota</taxon>
        <taxon>Metazoa</taxon>
        <taxon>Echinodermata</taxon>
        <taxon>Eleutherozoa</taxon>
        <taxon>Asterozoa</taxon>
        <taxon>Asteroidea</taxon>
        <taxon>Valvatacea</taxon>
        <taxon>Valvatida</taxon>
        <taxon>Acanthasteridae</taxon>
        <taxon>Acanthaster</taxon>
    </lineage>
</organism>
<evidence type="ECO:0000256" key="7">
    <source>
        <dbReference type="ARBA" id="ARBA00022989"/>
    </source>
</evidence>